<name>A0AA45WWW2_9CLOT</name>
<dbReference type="NCBIfam" id="NF009726">
    <property type="entry name" value="PRK13253.1"/>
    <property type="match status" value="1"/>
</dbReference>
<dbReference type="AlphaFoldDB" id="A0AA45WWW2"/>
<protein>
    <submittedName>
        <fullName evidence="5">Citrate lyase subunit gamma (Acyl carrier protein)</fullName>
    </submittedName>
</protein>
<organism evidence="5 6">
    <name type="scientific">Anoxynatronum buryatiense</name>
    <dbReference type="NCBI Taxonomy" id="489973"/>
    <lineage>
        <taxon>Bacteria</taxon>
        <taxon>Bacillati</taxon>
        <taxon>Bacillota</taxon>
        <taxon>Clostridia</taxon>
        <taxon>Eubacteriales</taxon>
        <taxon>Clostridiaceae</taxon>
        <taxon>Anoxynatronum</taxon>
    </lineage>
</organism>
<accession>A0AA45WWW2</accession>
<dbReference type="NCBIfam" id="TIGR01608">
    <property type="entry name" value="citD"/>
    <property type="match status" value="1"/>
</dbReference>
<evidence type="ECO:0000256" key="3">
    <source>
        <dbReference type="ARBA" id="ARBA00022553"/>
    </source>
</evidence>
<keyword evidence="3 4" id="KW-0597">Phosphoprotein</keyword>
<dbReference type="EMBL" id="FXUF01000008">
    <property type="protein sequence ID" value="SMP60480.1"/>
    <property type="molecule type" value="Genomic_DNA"/>
</dbReference>
<dbReference type="InterPro" id="IPR006495">
    <property type="entry name" value="CitD"/>
</dbReference>
<evidence type="ECO:0000256" key="2">
    <source>
        <dbReference type="ARBA" id="ARBA00022490"/>
    </source>
</evidence>
<proteinExistence type="predicted"/>
<dbReference type="PIRSF" id="PIRSF002736">
    <property type="entry name" value="Citrt_lyas_gamma"/>
    <property type="match status" value="1"/>
</dbReference>
<sequence length="90" mass="10093">MEIRKPAQAGTMESGDVYVTVEPSTAEEPEITLESLVLEQYGHQILQTIRETLEICRVTGVKMTVRDRGALEYAIRSRVETALLRAGEEE</sequence>
<dbReference type="GO" id="GO:0005737">
    <property type="term" value="C:cytoplasm"/>
    <property type="evidence" value="ECO:0007669"/>
    <property type="project" value="UniProtKB-SubCell"/>
</dbReference>
<dbReference type="Proteomes" id="UP001158066">
    <property type="component" value="Unassembled WGS sequence"/>
</dbReference>
<comment type="caution">
    <text evidence="5">The sequence shown here is derived from an EMBL/GenBank/DDBJ whole genome shotgun (WGS) entry which is preliminary data.</text>
</comment>
<reference evidence="5" key="1">
    <citation type="submission" date="2017-05" db="EMBL/GenBank/DDBJ databases">
        <authorList>
            <person name="Varghese N."/>
            <person name="Submissions S."/>
        </authorList>
    </citation>
    <scope>NUCLEOTIDE SEQUENCE</scope>
    <source>
        <strain evidence="5">Su22</strain>
    </source>
</reference>
<evidence type="ECO:0000313" key="5">
    <source>
        <dbReference type="EMBL" id="SMP60480.1"/>
    </source>
</evidence>
<keyword evidence="6" id="KW-1185">Reference proteome</keyword>
<evidence type="ECO:0000256" key="1">
    <source>
        <dbReference type="ARBA" id="ARBA00004496"/>
    </source>
</evidence>
<feature type="modified residue" description="O-(phosphoribosyl dephospho-coenzyme A)serine" evidence="4">
    <location>
        <position position="14"/>
    </location>
</feature>
<dbReference type="RefSeq" id="WP_283409623.1">
    <property type="nucleotide sequence ID" value="NZ_FXUF01000008.1"/>
</dbReference>
<gene>
    <name evidence="5" type="ORF">SAMN06296020_108139</name>
</gene>
<comment type="subcellular location">
    <subcellularLocation>
        <location evidence="1">Cytoplasm</location>
    </subcellularLocation>
</comment>
<evidence type="ECO:0000256" key="4">
    <source>
        <dbReference type="PIRSR" id="PIRSR002736-50"/>
    </source>
</evidence>
<dbReference type="InterPro" id="IPR023439">
    <property type="entry name" value="Mal_deCO2ase/Cit_lyase_ACP"/>
</dbReference>
<keyword evidence="2" id="KW-0963">Cytoplasm</keyword>
<evidence type="ECO:0000313" key="6">
    <source>
        <dbReference type="Proteomes" id="UP001158066"/>
    </source>
</evidence>
<dbReference type="GO" id="GO:0016829">
    <property type="term" value="F:lyase activity"/>
    <property type="evidence" value="ECO:0007669"/>
    <property type="project" value="UniProtKB-KW"/>
</dbReference>
<keyword evidence="5" id="KW-0456">Lyase</keyword>
<dbReference type="Pfam" id="PF06857">
    <property type="entry name" value="ACP"/>
    <property type="match status" value="1"/>
</dbReference>